<dbReference type="OrthoDB" id="9806149at2"/>
<dbReference type="GO" id="GO:0005886">
    <property type="term" value="C:plasma membrane"/>
    <property type="evidence" value="ECO:0007669"/>
    <property type="project" value="TreeGrafter"/>
</dbReference>
<dbReference type="InterPro" id="IPR003439">
    <property type="entry name" value="ABC_transporter-like_ATP-bd"/>
</dbReference>
<proteinExistence type="predicted"/>
<dbReference type="Gene3D" id="3.40.50.300">
    <property type="entry name" value="P-loop containing nucleotide triphosphate hydrolases"/>
    <property type="match status" value="1"/>
</dbReference>
<dbReference type="SUPFAM" id="SSF52540">
    <property type="entry name" value="P-loop containing nucleoside triphosphate hydrolases"/>
    <property type="match status" value="1"/>
</dbReference>
<dbReference type="Proteomes" id="UP000199344">
    <property type="component" value="Unassembled WGS sequence"/>
</dbReference>
<keyword evidence="2" id="KW-0547">Nucleotide-binding</keyword>
<dbReference type="InterPro" id="IPR032823">
    <property type="entry name" value="BCA_ABC_TP_C"/>
</dbReference>
<feature type="domain" description="ABC transporter" evidence="4">
    <location>
        <begin position="5"/>
        <end position="245"/>
    </location>
</feature>
<dbReference type="PROSITE" id="PS50893">
    <property type="entry name" value="ABC_TRANSPORTER_2"/>
    <property type="match status" value="1"/>
</dbReference>
<keyword evidence="6" id="KW-1185">Reference proteome</keyword>
<evidence type="ECO:0000256" key="1">
    <source>
        <dbReference type="ARBA" id="ARBA00022448"/>
    </source>
</evidence>
<dbReference type="InterPro" id="IPR027417">
    <property type="entry name" value="P-loop_NTPase"/>
</dbReference>
<dbReference type="PANTHER" id="PTHR45772">
    <property type="entry name" value="CONSERVED COMPONENT OF ABC TRANSPORTER FOR NATURAL AMINO ACIDS-RELATED"/>
    <property type="match status" value="1"/>
</dbReference>
<evidence type="ECO:0000313" key="6">
    <source>
        <dbReference type="Proteomes" id="UP000199344"/>
    </source>
</evidence>
<name>A0A1G6ZLC3_9RHOB</name>
<dbReference type="Pfam" id="PF12399">
    <property type="entry name" value="BCA_ABC_TP_C"/>
    <property type="match status" value="1"/>
</dbReference>
<sequence length="250" mass="27174">MTAAIELSGISKSFGPLRVIEGVDLVIEKSSRHAVIGPNGAGKSTLFHMISGRLDVTSGVVRLFGEEIQNQKPHRIARKGLSRSFQITNLFPRLTAIEVLTSAMLWPAGVRYDFWSPLARLRDLHERAAAMARDLGIASTDTPSGLLSYADQRALELGVAVASDARVILLDEPTAGMNRDEARRTRDLILSTTEGRTLLMVEHDMDVVFGIADRISVLASGRIIASGTPEEIRRNAAVQEAYLGAEEEIA</sequence>
<dbReference type="PANTHER" id="PTHR45772:SF9">
    <property type="entry name" value="CONSERVED COMPONENT OF ABC TRANSPORTER FOR NATURAL AMINO ACIDS"/>
    <property type="match status" value="1"/>
</dbReference>
<evidence type="ECO:0000313" key="5">
    <source>
        <dbReference type="EMBL" id="SDE03320.1"/>
    </source>
</evidence>
<evidence type="ECO:0000256" key="3">
    <source>
        <dbReference type="ARBA" id="ARBA00022840"/>
    </source>
</evidence>
<dbReference type="Pfam" id="PF00005">
    <property type="entry name" value="ABC_tran"/>
    <property type="match status" value="1"/>
</dbReference>
<dbReference type="GO" id="GO:0016887">
    <property type="term" value="F:ATP hydrolysis activity"/>
    <property type="evidence" value="ECO:0007669"/>
    <property type="project" value="InterPro"/>
</dbReference>
<accession>A0A1G6ZLC3</accession>
<dbReference type="InterPro" id="IPR051120">
    <property type="entry name" value="ABC_AA/LPS_Transport"/>
</dbReference>
<gene>
    <name evidence="5" type="ORF">SAMN05421538_103296</name>
</gene>
<dbReference type="STRING" id="591205.SAMN05421538_103296"/>
<dbReference type="InterPro" id="IPR003593">
    <property type="entry name" value="AAA+_ATPase"/>
</dbReference>
<organism evidence="5 6">
    <name type="scientific">Paracoccus isoporae</name>
    <dbReference type="NCBI Taxonomy" id="591205"/>
    <lineage>
        <taxon>Bacteria</taxon>
        <taxon>Pseudomonadati</taxon>
        <taxon>Pseudomonadota</taxon>
        <taxon>Alphaproteobacteria</taxon>
        <taxon>Rhodobacterales</taxon>
        <taxon>Paracoccaceae</taxon>
        <taxon>Paracoccus</taxon>
    </lineage>
</organism>
<keyword evidence="1" id="KW-0813">Transport</keyword>
<dbReference type="RefSeq" id="WP_090522507.1">
    <property type="nucleotide sequence ID" value="NZ_FNAH01000003.1"/>
</dbReference>
<evidence type="ECO:0000256" key="2">
    <source>
        <dbReference type="ARBA" id="ARBA00022741"/>
    </source>
</evidence>
<protein>
    <submittedName>
        <fullName evidence="5">Branched-chain amino acid transport system ATP-binding protein</fullName>
    </submittedName>
</protein>
<dbReference type="EMBL" id="FNAH01000003">
    <property type="protein sequence ID" value="SDE03320.1"/>
    <property type="molecule type" value="Genomic_DNA"/>
</dbReference>
<dbReference type="AlphaFoldDB" id="A0A1G6ZLC3"/>
<reference evidence="5 6" key="1">
    <citation type="submission" date="2016-10" db="EMBL/GenBank/DDBJ databases">
        <authorList>
            <person name="de Groot N.N."/>
        </authorList>
    </citation>
    <scope>NUCLEOTIDE SEQUENCE [LARGE SCALE GENOMIC DNA]</scope>
    <source>
        <strain evidence="5 6">DSM 22220</strain>
    </source>
</reference>
<evidence type="ECO:0000259" key="4">
    <source>
        <dbReference type="PROSITE" id="PS50893"/>
    </source>
</evidence>
<dbReference type="GO" id="GO:0005524">
    <property type="term" value="F:ATP binding"/>
    <property type="evidence" value="ECO:0007669"/>
    <property type="project" value="UniProtKB-KW"/>
</dbReference>
<keyword evidence="3 5" id="KW-0067">ATP-binding</keyword>
<dbReference type="SMART" id="SM00382">
    <property type="entry name" value="AAA"/>
    <property type="match status" value="1"/>
</dbReference>
<dbReference type="CDD" id="cd03219">
    <property type="entry name" value="ABC_Mj1267_LivG_branched"/>
    <property type="match status" value="1"/>
</dbReference>